<keyword evidence="1" id="KW-0175">Coiled coil</keyword>
<dbReference type="PANTHER" id="PTHR47491:SF5">
    <property type="entry name" value="CAP-GLY DOMAIN LINKER"/>
    <property type="match status" value="1"/>
</dbReference>
<evidence type="ECO:0000313" key="3">
    <source>
        <dbReference type="EMBL" id="KAB1218011.1"/>
    </source>
</evidence>
<evidence type="ECO:0000313" key="4">
    <source>
        <dbReference type="Proteomes" id="UP000516437"/>
    </source>
</evidence>
<dbReference type="Proteomes" id="UP000516437">
    <property type="component" value="Chromosome 3"/>
</dbReference>
<feature type="coiled-coil region" evidence="1">
    <location>
        <begin position="219"/>
        <end position="260"/>
    </location>
</feature>
<evidence type="ECO:0000256" key="1">
    <source>
        <dbReference type="SAM" id="Coils"/>
    </source>
</evidence>
<protein>
    <recommendedName>
        <fullName evidence="2">DUF7653 domain-containing protein</fullName>
    </recommendedName>
</protein>
<evidence type="ECO:0000259" key="2">
    <source>
        <dbReference type="Pfam" id="PF24670"/>
    </source>
</evidence>
<organism evidence="3 4">
    <name type="scientific">Morella rubra</name>
    <name type="common">Chinese bayberry</name>
    <dbReference type="NCBI Taxonomy" id="262757"/>
    <lineage>
        <taxon>Eukaryota</taxon>
        <taxon>Viridiplantae</taxon>
        <taxon>Streptophyta</taxon>
        <taxon>Embryophyta</taxon>
        <taxon>Tracheophyta</taxon>
        <taxon>Spermatophyta</taxon>
        <taxon>Magnoliopsida</taxon>
        <taxon>eudicotyledons</taxon>
        <taxon>Gunneridae</taxon>
        <taxon>Pentapetalae</taxon>
        <taxon>rosids</taxon>
        <taxon>fabids</taxon>
        <taxon>Fagales</taxon>
        <taxon>Myricaceae</taxon>
        <taxon>Morella</taxon>
    </lineage>
</organism>
<comment type="caution">
    <text evidence="3">The sequence shown here is derived from an EMBL/GenBank/DDBJ whole genome shotgun (WGS) entry which is preliminary data.</text>
</comment>
<feature type="domain" description="DUF7653" evidence="2">
    <location>
        <begin position="12"/>
        <end position="144"/>
    </location>
</feature>
<dbReference type="OrthoDB" id="1938127at2759"/>
<dbReference type="InterPro" id="IPR056070">
    <property type="entry name" value="DUF7653"/>
</dbReference>
<name>A0A6A1VYJ2_9ROSI</name>
<reference evidence="3 4" key="1">
    <citation type="journal article" date="2019" name="Plant Biotechnol. J.">
        <title>The red bayberry genome and genetic basis of sex determination.</title>
        <authorList>
            <person name="Jia H.M."/>
            <person name="Jia H.J."/>
            <person name="Cai Q.L."/>
            <person name="Wang Y."/>
            <person name="Zhao H.B."/>
            <person name="Yang W.F."/>
            <person name="Wang G.Y."/>
            <person name="Li Y.H."/>
            <person name="Zhan D.L."/>
            <person name="Shen Y.T."/>
            <person name="Niu Q.F."/>
            <person name="Chang L."/>
            <person name="Qiu J."/>
            <person name="Zhao L."/>
            <person name="Xie H.B."/>
            <person name="Fu W.Y."/>
            <person name="Jin J."/>
            <person name="Li X.W."/>
            <person name="Jiao Y."/>
            <person name="Zhou C.C."/>
            <person name="Tu T."/>
            <person name="Chai C.Y."/>
            <person name="Gao J.L."/>
            <person name="Fan L.J."/>
            <person name="van de Weg E."/>
            <person name="Wang J.Y."/>
            <person name="Gao Z.S."/>
        </authorList>
    </citation>
    <scope>NUCLEOTIDE SEQUENCE [LARGE SCALE GENOMIC DNA]</scope>
    <source>
        <tissue evidence="3">Leaves</tissue>
    </source>
</reference>
<gene>
    <name evidence="3" type="ORF">CJ030_MR3G014579</name>
</gene>
<proteinExistence type="predicted"/>
<dbReference type="AlphaFoldDB" id="A0A6A1VYJ2"/>
<dbReference type="PANTHER" id="PTHR47491">
    <property type="entry name" value="CAP-GLY DOMAIN LINKER"/>
    <property type="match status" value="1"/>
</dbReference>
<sequence length="344" mass="39238">MEQIRLTGVELALRRELESYRLEIDSLRHENITLLNRLKDNGKESTAFNFKLDKELWTRICCLQNQGISMLNESNQLCSKLLESFKGKAGQPLPDSKMGVEVIRDGLDAQFVVETEVKLQGLRRGTENLTRSLQMMSTLLHDKSTPAASKLQSQCIDVDGSVPLNDQTAKDVIRSELKAETLFTGLLREKLYSKELEVEQLQAELATAVRGNDILRYEVQNALDNLSCVSHKLKDLELQMLKKDENVNQVESNLQESLKELAIIRGILPKVTEERDLMWVEVKQYSEKNMLLNSEVNVLKTKIEALDEDLLLKEGQITILKDTIRKKPFDLLASHDSLQDFLLE</sequence>
<feature type="coiled-coil region" evidence="1">
    <location>
        <begin position="10"/>
        <end position="37"/>
    </location>
</feature>
<dbReference type="EMBL" id="RXIC02000021">
    <property type="protein sequence ID" value="KAB1218011.1"/>
    <property type="molecule type" value="Genomic_DNA"/>
</dbReference>
<accession>A0A6A1VYJ2</accession>
<dbReference type="Pfam" id="PF24670">
    <property type="entry name" value="DUF7653"/>
    <property type="match status" value="1"/>
</dbReference>
<keyword evidence="4" id="KW-1185">Reference proteome</keyword>